<dbReference type="Pfam" id="PF00557">
    <property type="entry name" value="Peptidase_M24"/>
    <property type="match status" value="1"/>
</dbReference>
<dbReference type="EMBL" id="RQEV01000007">
    <property type="protein sequence ID" value="TGK20072.1"/>
    <property type="molecule type" value="Genomic_DNA"/>
</dbReference>
<feature type="binding site" evidence="6">
    <location>
        <position position="201"/>
    </location>
    <ligand>
        <name>a divalent metal cation</name>
        <dbReference type="ChEBI" id="CHEBI:60240"/>
        <label>2</label>
        <note>catalytic</note>
    </ligand>
</feature>
<comment type="similarity">
    <text evidence="6">Belongs to the peptidase M24A family. Methionine aminopeptidase type 1 subfamily.</text>
</comment>
<dbReference type="GO" id="GO:0046872">
    <property type="term" value="F:metal ion binding"/>
    <property type="evidence" value="ECO:0007669"/>
    <property type="project" value="UniProtKB-UniRule"/>
</dbReference>
<evidence type="ECO:0000256" key="5">
    <source>
        <dbReference type="ARBA" id="ARBA00022801"/>
    </source>
</evidence>
<dbReference type="Proteomes" id="UP000297855">
    <property type="component" value="Unassembled WGS sequence"/>
</dbReference>
<comment type="function">
    <text evidence="1 6">Removes the N-terminal methionine from nascent proteins. The N-terminal methionine is often cleaved when the second residue in the primary sequence is small and uncharged (Met-Ala-, Cys, Gly, Pro, Ser, Thr, or Val). Requires deformylation of the N(alpha)-formylated initiator methionine before it can be hydrolyzed.</text>
</comment>
<evidence type="ECO:0000256" key="3">
    <source>
        <dbReference type="ARBA" id="ARBA00022670"/>
    </source>
</evidence>
<reference evidence="9" key="1">
    <citation type="journal article" date="2019" name="PLoS Negl. Trop. Dis.">
        <title>Revisiting the worldwide diversity of Leptospira species in the environment.</title>
        <authorList>
            <person name="Vincent A.T."/>
            <person name="Schiettekatte O."/>
            <person name="Bourhy P."/>
            <person name="Veyrier F.J."/>
            <person name="Picardeau M."/>
        </authorList>
    </citation>
    <scope>NUCLEOTIDE SEQUENCE [LARGE SCALE GENOMIC DNA]</scope>
    <source>
        <strain evidence="9">SCS5</strain>
    </source>
</reference>
<dbReference type="NCBIfam" id="TIGR00500">
    <property type="entry name" value="met_pdase_I"/>
    <property type="match status" value="1"/>
</dbReference>
<feature type="binding site" evidence="6">
    <location>
        <position position="174"/>
    </location>
    <ligand>
        <name>substrate</name>
    </ligand>
</feature>
<comment type="catalytic activity">
    <reaction evidence="6 7">
        <text>Release of N-terminal amino acids, preferentially methionine, from peptides and arylamides.</text>
        <dbReference type="EC" id="3.4.11.18"/>
    </reaction>
</comment>
<evidence type="ECO:0000256" key="4">
    <source>
        <dbReference type="ARBA" id="ARBA00022723"/>
    </source>
</evidence>
<dbReference type="PANTHER" id="PTHR43330">
    <property type="entry name" value="METHIONINE AMINOPEPTIDASE"/>
    <property type="match status" value="1"/>
</dbReference>
<feature type="binding site" evidence="6">
    <location>
        <position position="167"/>
    </location>
    <ligand>
        <name>a divalent metal cation</name>
        <dbReference type="ChEBI" id="CHEBI:60240"/>
        <label>2</label>
        <note>catalytic</note>
    </ligand>
</feature>
<dbReference type="InterPro" id="IPR000994">
    <property type="entry name" value="Pept_M24"/>
</dbReference>
<feature type="binding site" evidence="6">
    <location>
        <position position="104"/>
    </location>
    <ligand>
        <name>a divalent metal cation</name>
        <dbReference type="ChEBI" id="CHEBI:60240"/>
        <label>2</label>
        <note>catalytic</note>
    </ligand>
</feature>
<sequence length="247" mass="26977">MSIESEKDMIGLRKVGNLVADTIKLMIASAVPGVTTKSLDKIARNYFESFGARSAPEITYNFPGATCISVNHEVAHGIPGSRVLREGDLLNVDVSLELDGYFADAGYSICLSPTHPNLANLCNASHEILLKTIQSLRSGNRINKIGTTIETEAKKRGYQVIRNLTGHGTGRRLHEEPVNIVNYKDPADLRLLSKGMVLAVETFISTGAKLAIESKDGWTLKTPDKSYVAQFEHTIIITEQEPILLTA</sequence>
<evidence type="ECO:0000256" key="1">
    <source>
        <dbReference type="ARBA" id="ARBA00002521"/>
    </source>
</evidence>
<feature type="binding site" evidence="6">
    <location>
        <position position="93"/>
    </location>
    <ligand>
        <name>a divalent metal cation</name>
        <dbReference type="ChEBI" id="CHEBI:60240"/>
        <label>1</label>
    </ligand>
</feature>
<keyword evidence="10" id="KW-1185">Reference proteome</keyword>
<evidence type="ECO:0000313" key="9">
    <source>
        <dbReference type="EMBL" id="TGK20072.1"/>
    </source>
</evidence>
<evidence type="ECO:0000256" key="6">
    <source>
        <dbReference type="HAMAP-Rule" id="MF_01974"/>
    </source>
</evidence>
<organism evidence="9 10">
    <name type="scientific">Leptospira fluminis</name>
    <dbReference type="NCBI Taxonomy" id="2484979"/>
    <lineage>
        <taxon>Bacteria</taxon>
        <taxon>Pseudomonadati</taxon>
        <taxon>Spirochaetota</taxon>
        <taxon>Spirochaetia</taxon>
        <taxon>Leptospirales</taxon>
        <taxon>Leptospiraceae</taxon>
        <taxon>Leptospira</taxon>
    </lineage>
</organism>
<comment type="cofactor">
    <cofactor evidence="6">
        <name>Co(2+)</name>
        <dbReference type="ChEBI" id="CHEBI:48828"/>
    </cofactor>
    <cofactor evidence="6">
        <name>Zn(2+)</name>
        <dbReference type="ChEBI" id="CHEBI:29105"/>
    </cofactor>
    <cofactor evidence="6">
        <name>Mn(2+)</name>
        <dbReference type="ChEBI" id="CHEBI:29035"/>
    </cofactor>
    <cofactor evidence="6">
        <name>Fe(2+)</name>
        <dbReference type="ChEBI" id="CHEBI:29033"/>
    </cofactor>
    <text evidence="6">Binds 2 divalent metal cations per subunit. Has a high-affinity and a low affinity metal-binding site. The true nature of the physiological cofactor is under debate. The enzyme is active with cobalt, zinc, manganese or divalent iron ions. Most likely, methionine aminopeptidases function as mononuclear Fe(2+)-metalloproteases under physiological conditions, and the catalytically relevant metal-binding site has been assigned to the histidine-containing high-affinity site.</text>
</comment>
<dbReference type="PANTHER" id="PTHR43330:SF13">
    <property type="entry name" value="METHIONINE AMINOPEPTIDASE 2"/>
    <property type="match status" value="1"/>
</dbReference>
<dbReference type="PRINTS" id="PR00599">
    <property type="entry name" value="MAPEPTIDASE"/>
</dbReference>
<dbReference type="GO" id="GO:0070006">
    <property type="term" value="F:metalloaminopeptidase activity"/>
    <property type="evidence" value="ECO:0007669"/>
    <property type="project" value="UniProtKB-UniRule"/>
</dbReference>
<dbReference type="InterPro" id="IPR002467">
    <property type="entry name" value="Pept_M24A_MAP1"/>
</dbReference>
<dbReference type="InterPro" id="IPR001714">
    <property type="entry name" value="Pept_M24_MAP"/>
</dbReference>
<keyword evidence="5 6" id="KW-0378">Hydrolase</keyword>
<feature type="domain" description="Peptidase M24" evidence="8">
    <location>
        <begin position="12"/>
        <end position="239"/>
    </location>
</feature>
<dbReference type="EC" id="3.4.11.18" evidence="6 7"/>
<evidence type="ECO:0000313" key="10">
    <source>
        <dbReference type="Proteomes" id="UP000297855"/>
    </source>
</evidence>
<dbReference type="AlphaFoldDB" id="A0A4R9GQS1"/>
<dbReference type="CDD" id="cd01086">
    <property type="entry name" value="MetAP1"/>
    <property type="match status" value="1"/>
</dbReference>
<dbReference type="HAMAP" id="MF_01974">
    <property type="entry name" value="MetAP_1"/>
    <property type="match status" value="1"/>
</dbReference>
<keyword evidence="2 6" id="KW-0031">Aminopeptidase</keyword>
<feature type="binding site" evidence="6">
    <location>
        <position position="76"/>
    </location>
    <ligand>
        <name>substrate</name>
    </ligand>
</feature>
<dbReference type="SUPFAM" id="SSF55920">
    <property type="entry name" value="Creatinase/aminopeptidase"/>
    <property type="match status" value="1"/>
</dbReference>
<keyword evidence="4 6" id="KW-0479">Metal-binding</keyword>
<gene>
    <name evidence="6 9" type="primary">map</name>
    <name evidence="9" type="ORF">EHO61_06065</name>
</gene>
<name>A0A4R9GQS1_9LEPT</name>
<dbReference type="RefSeq" id="WP_135812738.1">
    <property type="nucleotide sequence ID" value="NZ_RQEV01000007.1"/>
</dbReference>
<keyword evidence="3 6" id="KW-0645">Protease</keyword>
<protein>
    <recommendedName>
        <fullName evidence="6 7">Methionine aminopeptidase</fullName>
        <shortName evidence="6">MAP</shortName>
        <shortName evidence="6">MetAP</shortName>
        <ecNumber evidence="6 7">3.4.11.18</ecNumber>
    </recommendedName>
    <alternativeName>
        <fullName evidence="6">Peptidase M</fullName>
    </alternativeName>
</protein>
<feature type="binding site" evidence="6">
    <location>
        <position position="104"/>
    </location>
    <ligand>
        <name>a divalent metal cation</name>
        <dbReference type="ChEBI" id="CHEBI:60240"/>
        <label>1</label>
    </ligand>
</feature>
<feature type="binding site" evidence="6">
    <location>
        <position position="232"/>
    </location>
    <ligand>
        <name>a divalent metal cation</name>
        <dbReference type="ChEBI" id="CHEBI:60240"/>
        <label>2</label>
        <note>catalytic</note>
    </ligand>
</feature>
<dbReference type="OrthoDB" id="9802055at2"/>
<dbReference type="Gene3D" id="3.90.230.10">
    <property type="entry name" value="Creatinase/methionine aminopeptidase superfamily"/>
    <property type="match status" value="1"/>
</dbReference>
<comment type="caution">
    <text evidence="9">The sequence shown here is derived from an EMBL/GenBank/DDBJ whole genome shotgun (WGS) entry which is preliminary data.</text>
</comment>
<dbReference type="GO" id="GO:0006508">
    <property type="term" value="P:proteolysis"/>
    <property type="evidence" value="ECO:0007669"/>
    <property type="project" value="UniProtKB-KW"/>
</dbReference>
<comment type="subunit">
    <text evidence="6">Monomer.</text>
</comment>
<evidence type="ECO:0000256" key="2">
    <source>
        <dbReference type="ARBA" id="ARBA00022438"/>
    </source>
</evidence>
<evidence type="ECO:0000259" key="8">
    <source>
        <dbReference type="Pfam" id="PF00557"/>
    </source>
</evidence>
<evidence type="ECO:0000256" key="7">
    <source>
        <dbReference type="RuleBase" id="RU003653"/>
    </source>
</evidence>
<dbReference type="GO" id="GO:0004239">
    <property type="term" value="F:initiator methionyl aminopeptidase activity"/>
    <property type="evidence" value="ECO:0007669"/>
    <property type="project" value="UniProtKB-UniRule"/>
</dbReference>
<dbReference type="InterPro" id="IPR036005">
    <property type="entry name" value="Creatinase/aminopeptidase-like"/>
</dbReference>
<proteinExistence type="inferred from homology"/>
<feature type="binding site" evidence="6">
    <location>
        <position position="232"/>
    </location>
    <ligand>
        <name>a divalent metal cation</name>
        <dbReference type="ChEBI" id="CHEBI:60240"/>
        <label>1</label>
    </ligand>
</feature>
<accession>A0A4R9GQS1</accession>